<dbReference type="InterPro" id="IPR005064">
    <property type="entry name" value="BUG"/>
</dbReference>
<protein>
    <submittedName>
        <fullName evidence="3">Tripartite-type tricarboxylate transporter, receptor component TctC</fullName>
    </submittedName>
</protein>
<dbReference type="PANTHER" id="PTHR42928">
    <property type="entry name" value="TRICARBOXYLATE-BINDING PROTEIN"/>
    <property type="match status" value="1"/>
</dbReference>
<dbReference type="Pfam" id="PF03401">
    <property type="entry name" value="TctC"/>
    <property type="match status" value="1"/>
</dbReference>
<dbReference type="Gene3D" id="3.40.190.10">
    <property type="entry name" value="Periplasmic binding protein-like II"/>
    <property type="match status" value="1"/>
</dbReference>
<name>A0A1M5LSV8_9BURK</name>
<dbReference type="Proteomes" id="UP000184226">
    <property type="component" value="Unassembled WGS sequence"/>
</dbReference>
<keyword evidence="3" id="KW-0675">Receptor</keyword>
<evidence type="ECO:0000256" key="1">
    <source>
        <dbReference type="ARBA" id="ARBA00006987"/>
    </source>
</evidence>
<keyword evidence="4" id="KW-1185">Reference proteome</keyword>
<dbReference type="CDD" id="cd07012">
    <property type="entry name" value="PBP2_Bug_TTT"/>
    <property type="match status" value="1"/>
</dbReference>
<proteinExistence type="inferred from homology"/>
<dbReference type="InterPro" id="IPR042100">
    <property type="entry name" value="Bug_dom1"/>
</dbReference>
<dbReference type="Gene3D" id="3.40.190.150">
    <property type="entry name" value="Bordetella uptake gene, domain 1"/>
    <property type="match status" value="1"/>
</dbReference>
<dbReference type="OrthoDB" id="9780943at2"/>
<sequence length="319" mass="33739">MAFFSRLIIAAAAGGWAFVAATLPAAAQDFPRQAIQVVVPMPAGGPSDTVVRLLQRATQKDLPHPMVVVNMAGAGTSLGSRKVATSPADGYTLLMNHEGLFTSSAQGIFSMGLDSLRPVAMTGLDVYTVTVQASSPYRTLADLYKAARSKGVNAGVNIGGLNHLTSILVGRADSVEFQPVPYRGNADALSALLGGHIDVIFSPPSDVAGYIETGDLRILAVLGSKRIASLPDVPTAIELGYDVVSELSHMWWVPAGTPDEVVATLARILQKGFEDDVVRKAFEDRRVERVFLAGDDLQARVDKNSAMIQGLVKELGLGK</sequence>
<evidence type="ECO:0000256" key="2">
    <source>
        <dbReference type="SAM" id="SignalP"/>
    </source>
</evidence>
<gene>
    <name evidence="3" type="ORF">SAMN04488135_10136</name>
</gene>
<evidence type="ECO:0000313" key="3">
    <source>
        <dbReference type="EMBL" id="SHG68138.1"/>
    </source>
</evidence>
<dbReference type="EMBL" id="FQXE01000001">
    <property type="protein sequence ID" value="SHG68138.1"/>
    <property type="molecule type" value="Genomic_DNA"/>
</dbReference>
<comment type="similarity">
    <text evidence="1">Belongs to the UPF0065 (bug) family.</text>
</comment>
<feature type="signal peptide" evidence="2">
    <location>
        <begin position="1"/>
        <end position="27"/>
    </location>
</feature>
<feature type="chain" id="PRO_5012770579" evidence="2">
    <location>
        <begin position="28"/>
        <end position="319"/>
    </location>
</feature>
<reference evidence="3 4" key="1">
    <citation type="submission" date="2016-11" db="EMBL/GenBank/DDBJ databases">
        <authorList>
            <person name="Jaros S."/>
            <person name="Januszkiewicz K."/>
            <person name="Wedrychowicz H."/>
        </authorList>
    </citation>
    <scope>NUCLEOTIDE SEQUENCE [LARGE SCALE GENOMIC DNA]</scope>
    <source>
        <strain evidence="3 4">CGMCC 1.10190</strain>
    </source>
</reference>
<keyword evidence="2" id="KW-0732">Signal</keyword>
<evidence type="ECO:0000313" key="4">
    <source>
        <dbReference type="Proteomes" id="UP000184226"/>
    </source>
</evidence>
<accession>A0A1M5LSV8</accession>
<dbReference type="RefSeq" id="WP_073100849.1">
    <property type="nucleotide sequence ID" value="NZ_FQXE01000001.1"/>
</dbReference>
<dbReference type="PANTHER" id="PTHR42928:SF5">
    <property type="entry name" value="BLR1237 PROTEIN"/>
    <property type="match status" value="1"/>
</dbReference>
<organism evidence="3 4">
    <name type="scientific">Pollutimonas bauzanensis</name>
    <dbReference type="NCBI Taxonomy" id="658167"/>
    <lineage>
        <taxon>Bacteria</taxon>
        <taxon>Pseudomonadati</taxon>
        <taxon>Pseudomonadota</taxon>
        <taxon>Betaproteobacteria</taxon>
        <taxon>Burkholderiales</taxon>
        <taxon>Alcaligenaceae</taxon>
        <taxon>Pollutimonas</taxon>
    </lineage>
</organism>
<dbReference type="PIRSF" id="PIRSF017082">
    <property type="entry name" value="YflP"/>
    <property type="match status" value="1"/>
</dbReference>
<dbReference type="AlphaFoldDB" id="A0A1M5LSV8"/>
<dbReference type="STRING" id="658167.SAMN04488135_10136"/>
<dbReference type="SUPFAM" id="SSF53850">
    <property type="entry name" value="Periplasmic binding protein-like II"/>
    <property type="match status" value="1"/>
</dbReference>